<dbReference type="Proteomes" id="UP000276133">
    <property type="component" value="Unassembled WGS sequence"/>
</dbReference>
<organism evidence="1 2">
    <name type="scientific">Brachionus plicatilis</name>
    <name type="common">Marine rotifer</name>
    <name type="synonym">Brachionus muelleri</name>
    <dbReference type="NCBI Taxonomy" id="10195"/>
    <lineage>
        <taxon>Eukaryota</taxon>
        <taxon>Metazoa</taxon>
        <taxon>Spiralia</taxon>
        <taxon>Gnathifera</taxon>
        <taxon>Rotifera</taxon>
        <taxon>Eurotatoria</taxon>
        <taxon>Monogononta</taxon>
        <taxon>Pseudotrocha</taxon>
        <taxon>Ploima</taxon>
        <taxon>Brachionidae</taxon>
        <taxon>Brachionus</taxon>
    </lineage>
</organism>
<protein>
    <submittedName>
        <fullName evidence="1">Uncharacterized protein</fullName>
    </submittedName>
</protein>
<comment type="caution">
    <text evidence="1">The sequence shown here is derived from an EMBL/GenBank/DDBJ whole genome shotgun (WGS) entry which is preliminary data.</text>
</comment>
<name>A0A3M7SBG5_BRAPC</name>
<accession>A0A3M7SBG5</accession>
<dbReference type="EMBL" id="REGN01001715">
    <property type="protein sequence ID" value="RNA32997.1"/>
    <property type="molecule type" value="Genomic_DNA"/>
</dbReference>
<reference evidence="1 2" key="1">
    <citation type="journal article" date="2018" name="Sci. Rep.">
        <title>Genomic signatures of local adaptation to the degree of environmental predictability in rotifers.</title>
        <authorList>
            <person name="Franch-Gras L."/>
            <person name="Hahn C."/>
            <person name="Garcia-Roger E.M."/>
            <person name="Carmona M.J."/>
            <person name="Serra M."/>
            <person name="Gomez A."/>
        </authorList>
    </citation>
    <scope>NUCLEOTIDE SEQUENCE [LARGE SCALE GENOMIC DNA]</scope>
    <source>
        <strain evidence="1">HYR1</strain>
    </source>
</reference>
<sequence>MKGTSTIKSPFSFRELLILRVSAFAGRSVLSPSRAETVSERLSAEIETFMESAGFRMLCKYVSFIPFEDKKKQ</sequence>
<dbReference type="AlphaFoldDB" id="A0A3M7SBG5"/>
<gene>
    <name evidence="1" type="ORF">BpHYR1_037730</name>
</gene>
<keyword evidence="2" id="KW-1185">Reference proteome</keyword>
<evidence type="ECO:0000313" key="2">
    <source>
        <dbReference type="Proteomes" id="UP000276133"/>
    </source>
</evidence>
<evidence type="ECO:0000313" key="1">
    <source>
        <dbReference type="EMBL" id="RNA32997.1"/>
    </source>
</evidence>
<proteinExistence type="predicted"/>